<dbReference type="AlphaFoldDB" id="A0A1J4KT07"/>
<dbReference type="PROSITE" id="PS50086">
    <property type="entry name" value="TBC_RABGAP"/>
    <property type="match status" value="1"/>
</dbReference>
<dbReference type="RefSeq" id="XP_068367152.1">
    <property type="nucleotide sequence ID" value="XM_068498508.1"/>
</dbReference>
<dbReference type="PANTHER" id="PTHR22957:SF27">
    <property type="entry name" value="TBC1 DOMAIN FAMILY MEMBER 13"/>
    <property type="match status" value="1"/>
</dbReference>
<comment type="caution">
    <text evidence="2">The sequence shown here is derived from an EMBL/GenBank/DDBJ whole genome shotgun (WGS) entry which is preliminary data.</text>
</comment>
<evidence type="ECO:0000259" key="1">
    <source>
        <dbReference type="PROSITE" id="PS50086"/>
    </source>
</evidence>
<feature type="domain" description="Rab-GAP TBC" evidence="1">
    <location>
        <begin position="36"/>
        <end position="286"/>
    </location>
</feature>
<dbReference type="GeneID" id="94833212"/>
<evidence type="ECO:0000313" key="3">
    <source>
        <dbReference type="Proteomes" id="UP000179807"/>
    </source>
</evidence>
<proteinExistence type="predicted"/>
<dbReference type="OrthoDB" id="10263206at2759"/>
<dbReference type="FunFam" id="1.10.472.80:FF:000048">
    <property type="entry name" value="TBC domain containing protein"/>
    <property type="match status" value="1"/>
</dbReference>
<reference evidence="2" key="1">
    <citation type="submission" date="2016-10" db="EMBL/GenBank/DDBJ databases">
        <authorList>
            <person name="Benchimol M."/>
            <person name="Almeida L.G."/>
            <person name="Vasconcelos A.T."/>
            <person name="Perreira-Neves A."/>
            <person name="Rosa I.A."/>
            <person name="Tasca T."/>
            <person name="Bogo M.R."/>
            <person name="de Souza W."/>
        </authorList>
    </citation>
    <scope>NUCLEOTIDE SEQUENCE [LARGE SCALE GENOMIC DNA]</scope>
    <source>
        <strain evidence="2">K</strain>
    </source>
</reference>
<dbReference type="InterPro" id="IPR035969">
    <property type="entry name" value="Rab-GAP_TBC_sf"/>
</dbReference>
<gene>
    <name evidence="2" type="ORF">TRFO_15664</name>
</gene>
<dbReference type="EMBL" id="MLAK01000431">
    <property type="protein sequence ID" value="OHT14016.1"/>
    <property type="molecule type" value="Genomic_DNA"/>
</dbReference>
<dbReference type="Gene3D" id="1.10.472.80">
    <property type="entry name" value="Ypt/Rab-GAP domain of gyp1p, domain 3"/>
    <property type="match status" value="1"/>
</dbReference>
<dbReference type="Gene3D" id="1.10.8.270">
    <property type="entry name" value="putative rabgap domain of human tbc1 domain family member 14 like domains"/>
    <property type="match status" value="1"/>
</dbReference>
<dbReference type="GO" id="GO:0005096">
    <property type="term" value="F:GTPase activator activity"/>
    <property type="evidence" value="ECO:0007669"/>
    <property type="project" value="TreeGrafter"/>
</dbReference>
<dbReference type="Pfam" id="PF00566">
    <property type="entry name" value="RabGAP-TBC"/>
    <property type="match status" value="1"/>
</dbReference>
<dbReference type="Proteomes" id="UP000179807">
    <property type="component" value="Unassembled WGS sequence"/>
</dbReference>
<organism evidence="2 3">
    <name type="scientific">Tritrichomonas foetus</name>
    <dbReference type="NCBI Taxonomy" id="1144522"/>
    <lineage>
        <taxon>Eukaryota</taxon>
        <taxon>Metamonada</taxon>
        <taxon>Parabasalia</taxon>
        <taxon>Tritrichomonadida</taxon>
        <taxon>Tritrichomonadidae</taxon>
        <taxon>Tritrichomonas</taxon>
    </lineage>
</organism>
<name>A0A1J4KT07_9EUKA</name>
<dbReference type="InterPro" id="IPR000195">
    <property type="entry name" value="Rab-GAP-TBC_dom"/>
</dbReference>
<dbReference type="VEuPathDB" id="TrichDB:TRFO_15664"/>
<dbReference type="SUPFAM" id="SSF47923">
    <property type="entry name" value="Ypt/Rab-GAP domain of gyp1p"/>
    <property type="match status" value="2"/>
</dbReference>
<protein>
    <recommendedName>
        <fullName evidence="1">Rab-GAP TBC domain-containing protein</fullName>
    </recommendedName>
</protein>
<dbReference type="SMART" id="SM00164">
    <property type="entry name" value="TBC"/>
    <property type="match status" value="1"/>
</dbReference>
<keyword evidence="3" id="KW-1185">Reference proteome</keyword>
<dbReference type="PANTHER" id="PTHR22957">
    <property type="entry name" value="TBC1 DOMAIN FAMILY MEMBER GTPASE-ACTIVATING PROTEIN"/>
    <property type="match status" value="1"/>
</dbReference>
<sequence>MGEVDFVILPLANPSFDREKVDIDEIRRLASHGLDGYQPEDRAVAWLCMLNIYPEDPLEWPMKRSELRESYWAFVKDLGLAEWDTKNIPHQPQVSYYQLKNNVLMGQIHGDLVRTGRTIFFLQPDPIDDGYEPDSADMVMVQFARHVRRLERILYVFATCNAGWGYMQGFNELIIPLYYCFISALPFFNNDMILLEALTFQALQTLITESGLHEFYTTQDNSSIIMHRLEDFNQLLSRHMSDVASIINELNIHPLLYCFRWFNLLFSQEHDLPNIILIWDDLFAHFDQLMDMVFYIGLGHIKQISGQLEKGNYTGTLSALQNMPPNMDLKPIVTFANKCWDEDHKKKSGLKGFLQKKAKK</sequence>
<evidence type="ECO:0000313" key="2">
    <source>
        <dbReference type="EMBL" id="OHT14016.1"/>
    </source>
</evidence>
<accession>A0A1J4KT07</accession>
<dbReference type="GO" id="GO:0006886">
    <property type="term" value="P:intracellular protein transport"/>
    <property type="evidence" value="ECO:0007669"/>
    <property type="project" value="TreeGrafter"/>
</dbReference>